<feature type="compositionally biased region" description="Polar residues" evidence="5">
    <location>
        <begin position="513"/>
        <end position="524"/>
    </location>
</feature>
<dbReference type="GO" id="GO:0016020">
    <property type="term" value="C:membrane"/>
    <property type="evidence" value="ECO:0007669"/>
    <property type="project" value="UniProtKB-SubCell"/>
</dbReference>
<feature type="region of interest" description="Disordered" evidence="5">
    <location>
        <begin position="583"/>
        <end position="763"/>
    </location>
</feature>
<feature type="transmembrane region" description="Helical" evidence="6">
    <location>
        <begin position="301"/>
        <end position="321"/>
    </location>
</feature>
<dbReference type="STRING" id="1051890.A0A3N4LS38"/>
<feature type="transmembrane region" description="Helical" evidence="6">
    <location>
        <begin position="83"/>
        <end position="105"/>
    </location>
</feature>
<dbReference type="SUPFAM" id="SSF103481">
    <property type="entry name" value="Multidrug resistance efflux transporter EmrE"/>
    <property type="match status" value="1"/>
</dbReference>
<accession>A0A3N4LS38</accession>
<dbReference type="AlphaFoldDB" id="A0A3N4LS38"/>
<keyword evidence="8" id="KW-1185">Reference proteome</keyword>
<dbReference type="OrthoDB" id="6428174at2759"/>
<sequence length="763" mass="82470">MASTTSVLSSITSTLSSATASATAVTDPVHEKPAVYKTLGIILALCSGVFIGISFVMKKKGLLAANSKDGKEAGEGYGYLKNWWWWGGMTLMVLGEICNFAAYLFVEAILVTPLGALSVVVTAILSSIFLKERLSFIGKIGCVECIVGSTVIVVNAPKQAQVSTIQDMQGFVIAPGFLAFAGTIITACIGIVIFAAPRWGNQSMLVYLSVCSLIGGLSVACIQGIGAAIIAQAQGIPQFNQWFTYFIIVFVVITLLVEIVYLNKALNIFNAAIVTPTYYVFFTSSTIVTSAIMFRGFKGSPAAIVTVVMGFLQICAGVVLLQLSKSAKNMPDAEVFRGDLDQVRTVAEQEEPEYEPKADAIRGAAAIIRRISVARQEKEAAEAHRIFEERVQDAQNQHLGVPNNFEWDGVRRRVTWNGGSEGRPRRRNTTATAHPPLGLARIPDIEEGANEEPGIIRNTSQRTSNRRRSLSVDAGMAPGGVYRGFSHQDLNPDEFQSIWQKTKSLFVPKARSQRSIKSSHSGHSADNGITDHPPLPLIDVQRPATGVQNKGSPLLGAPSPSRFHFLQQSPNYTLHRDWAYNSSGSGHHTSDDSSAHGNDPPSMPTPHDCSVSINSEKSGLRPDSRKQPGRQFSFQNIFKSAHSRNESTESTHSVTRKSLCPRKASKPLADEGFTMIDSRTSNEKTEEELLGLVKGDKSSTREGSLPLYMDMPSDSESDDEKAKANVLHTVRRIPTDATTSDDADGEKGAGIGGSSGSTIRMVK</sequence>
<evidence type="ECO:0000256" key="2">
    <source>
        <dbReference type="ARBA" id="ARBA00022692"/>
    </source>
</evidence>
<feature type="transmembrane region" description="Helical" evidence="6">
    <location>
        <begin position="242"/>
        <end position="262"/>
    </location>
</feature>
<feature type="transmembrane region" description="Helical" evidence="6">
    <location>
        <begin position="206"/>
        <end position="230"/>
    </location>
</feature>
<keyword evidence="2 6" id="KW-0812">Transmembrane</keyword>
<organism evidence="7 8">
    <name type="scientific">Terfezia boudieri ATCC MYA-4762</name>
    <dbReference type="NCBI Taxonomy" id="1051890"/>
    <lineage>
        <taxon>Eukaryota</taxon>
        <taxon>Fungi</taxon>
        <taxon>Dikarya</taxon>
        <taxon>Ascomycota</taxon>
        <taxon>Pezizomycotina</taxon>
        <taxon>Pezizomycetes</taxon>
        <taxon>Pezizales</taxon>
        <taxon>Pezizaceae</taxon>
        <taxon>Terfezia</taxon>
    </lineage>
</organism>
<evidence type="ECO:0000313" key="7">
    <source>
        <dbReference type="EMBL" id="RPB24498.1"/>
    </source>
</evidence>
<feature type="transmembrane region" description="Helical" evidence="6">
    <location>
        <begin position="268"/>
        <end position="294"/>
    </location>
</feature>
<evidence type="ECO:0000256" key="3">
    <source>
        <dbReference type="ARBA" id="ARBA00022989"/>
    </source>
</evidence>
<dbReference type="InParanoid" id="A0A3N4LS38"/>
<dbReference type="PANTHER" id="PTHR12570">
    <property type="match status" value="1"/>
</dbReference>
<dbReference type="PANTHER" id="PTHR12570:SF92">
    <property type="entry name" value="SPICHTHYIN, ISOFORM B"/>
    <property type="match status" value="1"/>
</dbReference>
<feature type="region of interest" description="Disordered" evidence="5">
    <location>
        <begin position="417"/>
        <end position="436"/>
    </location>
</feature>
<dbReference type="EMBL" id="ML121541">
    <property type="protein sequence ID" value="RPB24498.1"/>
    <property type="molecule type" value="Genomic_DNA"/>
</dbReference>
<reference evidence="7 8" key="1">
    <citation type="journal article" date="2018" name="Nat. Ecol. Evol.">
        <title>Pezizomycetes genomes reveal the molecular basis of ectomycorrhizal truffle lifestyle.</title>
        <authorList>
            <person name="Murat C."/>
            <person name="Payen T."/>
            <person name="Noel B."/>
            <person name="Kuo A."/>
            <person name="Morin E."/>
            <person name="Chen J."/>
            <person name="Kohler A."/>
            <person name="Krizsan K."/>
            <person name="Balestrini R."/>
            <person name="Da Silva C."/>
            <person name="Montanini B."/>
            <person name="Hainaut M."/>
            <person name="Levati E."/>
            <person name="Barry K.W."/>
            <person name="Belfiori B."/>
            <person name="Cichocki N."/>
            <person name="Clum A."/>
            <person name="Dockter R.B."/>
            <person name="Fauchery L."/>
            <person name="Guy J."/>
            <person name="Iotti M."/>
            <person name="Le Tacon F."/>
            <person name="Lindquist E.A."/>
            <person name="Lipzen A."/>
            <person name="Malagnac F."/>
            <person name="Mello A."/>
            <person name="Molinier V."/>
            <person name="Miyauchi S."/>
            <person name="Poulain J."/>
            <person name="Riccioni C."/>
            <person name="Rubini A."/>
            <person name="Sitrit Y."/>
            <person name="Splivallo R."/>
            <person name="Traeger S."/>
            <person name="Wang M."/>
            <person name="Zifcakova L."/>
            <person name="Wipf D."/>
            <person name="Zambonelli A."/>
            <person name="Paolocci F."/>
            <person name="Nowrousian M."/>
            <person name="Ottonello S."/>
            <person name="Baldrian P."/>
            <person name="Spatafora J.W."/>
            <person name="Henrissat B."/>
            <person name="Nagy L.G."/>
            <person name="Aury J.M."/>
            <person name="Wincker P."/>
            <person name="Grigoriev I.V."/>
            <person name="Bonfante P."/>
            <person name="Martin F.M."/>
        </authorList>
    </citation>
    <scope>NUCLEOTIDE SEQUENCE [LARGE SCALE GENOMIC DNA]</scope>
    <source>
        <strain evidence="7 8">ATCC MYA-4762</strain>
    </source>
</reference>
<evidence type="ECO:0000256" key="6">
    <source>
        <dbReference type="SAM" id="Phobius"/>
    </source>
</evidence>
<feature type="region of interest" description="Disordered" evidence="5">
    <location>
        <begin position="455"/>
        <end position="477"/>
    </location>
</feature>
<proteinExistence type="predicted"/>
<protein>
    <submittedName>
        <fullName evidence="7">DUF803-domain-containing protein</fullName>
    </submittedName>
</protein>
<feature type="transmembrane region" description="Helical" evidence="6">
    <location>
        <begin position="38"/>
        <end position="57"/>
    </location>
</feature>
<comment type="subcellular location">
    <subcellularLocation>
        <location evidence="1">Membrane</location>
        <topology evidence="1">Multi-pass membrane protein</topology>
    </subcellularLocation>
</comment>
<evidence type="ECO:0000256" key="5">
    <source>
        <dbReference type="SAM" id="MobiDB-lite"/>
    </source>
</evidence>
<dbReference type="InterPro" id="IPR008521">
    <property type="entry name" value="Mg_trans_NIPA"/>
</dbReference>
<dbReference type="Pfam" id="PF05653">
    <property type="entry name" value="Mg_trans_NIPA"/>
    <property type="match status" value="1"/>
</dbReference>
<feature type="region of interest" description="Disordered" evidence="5">
    <location>
        <begin position="510"/>
        <end position="565"/>
    </location>
</feature>
<evidence type="ECO:0000256" key="1">
    <source>
        <dbReference type="ARBA" id="ARBA00004141"/>
    </source>
</evidence>
<keyword evidence="3 6" id="KW-1133">Transmembrane helix</keyword>
<keyword evidence="4 6" id="KW-0472">Membrane</keyword>
<dbReference type="InterPro" id="IPR037185">
    <property type="entry name" value="EmrE-like"/>
</dbReference>
<gene>
    <name evidence="7" type="ORF">L211DRAFT_807741</name>
</gene>
<name>A0A3N4LS38_9PEZI</name>
<feature type="transmembrane region" description="Helical" evidence="6">
    <location>
        <begin position="171"/>
        <end position="194"/>
    </location>
</feature>
<dbReference type="Proteomes" id="UP000267821">
    <property type="component" value="Unassembled WGS sequence"/>
</dbReference>
<evidence type="ECO:0000313" key="8">
    <source>
        <dbReference type="Proteomes" id="UP000267821"/>
    </source>
</evidence>
<dbReference type="GO" id="GO:0015095">
    <property type="term" value="F:magnesium ion transmembrane transporter activity"/>
    <property type="evidence" value="ECO:0007669"/>
    <property type="project" value="InterPro"/>
</dbReference>
<evidence type="ECO:0000256" key="4">
    <source>
        <dbReference type="ARBA" id="ARBA00023136"/>
    </source>
</evidence>
<feature type="transmembrane region" description="Helical" evidence="6">
    <location>
        <begin position="111"/>
        <end position="130"/>
    </location>
</feature>